<dbReference type="InterPro" id="IPR027309">
    <property type="entry name" value="P2X_extracellular_dom_sf"/>
</dbReference>
<dbReference type="Gene3D" id="1.10.287.940">
    <property type="entry name" value="atp-gated p2x4 ion channel"/>
    <property type="match status" value="1"/>
</dbReference>
<evidence type="ECO:0000313" key="13">
    <source>
        <dbReference type="RefSeq" id="XP_070482710.1"/>
    </source>
</evidence>
<evidence type="ECO:0000256" key="9">
    <source>
        <dbReference type="ARBA" id="ARBA00023303"/>
    </source>
</evidence>
<comment type="similarity">
    <text evidence="2 10">Belongs to the P2X receptor family.</text>
</comment>
<dbReference type="GeneID" id="139084238"/>
<keyword evidence="9 10" id="KW-0407">Ion channel</keyword>
<feature type="transmembrane region" description="Helical" evidence="10">
    <location>
        <begin position="126"/>
        <end position="146"/>
    </location>
</feature>
<sequence>MLCWEPVGCVGAEWVGPSLATAHCVPGTHQAAHHLLPGWAIIAKKGYQEQNLDPEISIITKLKGVSVTQIKELGNWLWDMTDFMKSPQGENVFLVTNFLVTPEQVQGRCPESGDVLGIQRLSQSTLALLPSCGFFSIFFIAIKYVWLGKWQVGRLGARPWVYPASPRSPSSVTCCCCTGMEKPISTGGPSMKRRAAGLPRPWATLWRMVAGAPTCCPHLQQRPQRGLLTLSRQNCLPHPHIRLPSCHDPRTPPDARTQPPQHPPDYTSASALGPHSSQLCRESPLQTLTQDHCEGKDPLPLPASSWCPSRPLCPGSLGTSHCGLLFLCAICSSPDTASQAPTTGPCPLLDLTFFAVCDFWGRVPTTAEVHTVGGCFTVNGCVGEVEPFIFLLGCWSVFR</sequence>
<evidence type="ECO:0000256" key="1">
    <source>
        <dbReference type="ARBA" id="ARBA00004308"/>
    </source>
</evidence>
<dbReference type="Proteomes" id="UP001652662">
    <property type="component" value="Chromosome 6"/>
</dbReference>
<keyword evidence="3 10" id="KW-0813">Transport</keyword>
<evidence type="ECO:0000256" key="7">
    <source>
        <dbReference type="ARBA" id="ARBA00023136"/>
    </source>
</evidence>
<dbReference type="RefSeq" id="XP_070482710.1">
    <property type="nucleotide sequence ID" value="XM_070626609.1"/>
</dbReference>
<dbReference type="Pfam" id="PF00864">
    <property type="entry name" value="P2X_receptor"/>
    <property type="match status" value="1"/>
</dbReference>
<dbReference type="PANTHER" id="PTHR10125">
    <property type="entry name" value="P2X PURINOCEPTOR"/>
    <property type="match status" value="1"/>
</dbReference>
<protein>
    <recommendedName>
        <fullName evidence="10">P2X purinoceptor</fullName>
    </recommendedName>
</protein>
<comment type="subcellular location">
    <subcellularLocation>
        <location evidence="1">Endomembrane system</location>
    </subcellularLocation>
    <subcellularLocation>
        <location evidence="10">Membrane</location>
        <topology evidence="10">Multi-pass membrane protein</topology>
    </subcellularLocation>
</comment>
<accession>A0ABM4PZT8</accession>
<keyword evidence="7 10" id="KW-0472">Membrane</keyword>
<evidence type="ECO:0000256" key="11">
    <source>
        <dbReference type="SAM" id="MobiDB-lite"/>
    </source>
</evidence>
<dbReference type="Gene3D" id="2.60.490.10">
    <property type="entry name" value="atp-gated p2x4 ion channel domain"/>
    <property type="match status" value="1"/>
</dbReference>
<evidence type="ECO:0000313" key="12">
    <source>
        <dbReference type="Proteomes" id="UP001652662"/>
    </source>
</evidence>
<evidence type="ECO:0000256" key="2">
    <source>
        <dbReference type="ARBA" id="ARBA00009848"/>
    </source>
</evidence>
<feature type="region of interest" description="Disordered" evidence="11">
    <location>
        <begin position="241"/>
        <end position="273"/>
    </location>
</feature>
<keyword evidence="8" id="KW-1071">Ligand-gated ion channel</keyword>
<organism evidence="12 13">
    <name type="scientific">Equus przewalskii</name>
    <name type="common">Przewalski's horse</name>
    <name type="synonym">Equus caballus przewalskii</name>
    <dbReference type="NCBI Taxonomy" id="9798"/>
    <lineage>
        <taxon>Eukaryota</taxon>
        <taxon>Metazoa</taxon>
        <taxon>Chordata</taxon>
        <taxon>Craniata</taxon>
        <taxon>Vertebrata</taxon>
        <taxon>Euteleostomi</taxon>
        <taxon>Mammalia</taxon>
        <taxon>Eutheria</taxon>
        <taxon>Laurasiatheria</taxon>
        <taxon>Perissodactyla</taxon>
        <taxon>Equidae</taxon>
        <taxon>Equus</taxon>
    </lineage>
</organism>
<evidence type="ECO:0000256" key="3">
    <source>
        <dbReference type="ARBA" id="ARBA00022448"/>
    </source>
</evidence>
<name>A0ABM4PZT8_EQUPR</name>
<evidence type="ECO:0000256" key="6">
    <source>
        <dbReference type="ARBA" id="ARBA00023065"/>
    </source>
</evidence>
<keyword evidence="6 10" id="KW-0406">Ion transport</keyword>
<reference evidence="13" key="1">
    <citation type="submission" date="2025-08" db="UniProtKB">
        <authorList>
            <consortium name="RefSeq"/>
        </authorList>
    </citation>
    <scope>IDENTIFICATION</scope>
    <source>
        <tissue evidence="13">Blood</tissue>
    </source>
</reference>
<keyword evidence="5 10" id="KW-1133">Transmembrane helix</keyword>
<keyword evidence="10" id="KW-0675">Receptor</keyword>
<dbReference type="InterPro" id="IPR059116">
    <property type="entry name" value="P2X_receptor"/>
</dbReference>
<evidence type="ECO:0000256" key="4">
    <source>
        <dbReference type="ARBA" id="ARBA00022692"/>
    </source>
</evidence>
<keyword evidence="4 10" id="KW-0812">Transmembrane</keyword>
<proteinExistence type="inferred from homology"/>
<dbReference type="PANTHER" id="PTHR10125:SF21">
    <property type="entry name" value="P2X PURINOCEPTOR 6"/>
    <property type="match status" value="1"/>
</dbReference>
<gene>
    <name evidence="13" type="primary">LOC139084238</name>
</gene>
<evidence type="ECO:0000256" key="10">
    <source>
        <dbReference type="RuleBase" id="RU000681"/>
    </source>
</evidence>
<evidence type="ECO:0000256" key="8">
    <source>
        <dbReference type="ARBA" id="ARBA00023286"/>
    </source>
</evidence>
<comment type="caution">
    <text evidence="10">Lacks conserved residue(s) required for the propagation of feature annotation.</text>
</comment>
<keyword evidence="12" id="KW-1185">Reference proteome</keyword>
<evidence type="ECO:0000256" key="5">
    <source>
        <dbReference type="ARBA" id="ARBA00022989"/>
    </source>
</evidence>
<comment type="function">
    <text evidence="10">Receptor for ATP that acts as a ligand-gated ion channel.</text>
</comment>